<evidence type="ECO:0000256" key="1">
    <source>
        <dbReference type="SAM" id="Phobius"/>
    </source>
</evidence>
<accession>A0A0V0GWV9</accession>
<name>A0A0V0GWV9_SOLCH</name>
<reference evidence="2" key="1">
    <citation type="submission" date="2015-12" db="EMBL/GenBank/DDBJ databases">
        <title>Gene expression during late stages of embryo sac development: a critical building block for successful pollen-pistil interactions.</title>
        <authorList>
            <person name="Liu Y."/>
            <person name="Joly V."/>
            <person name="Sabar M."/>
            <person name="Matton D.P."/>
        </authorList>
    </citation>
    <scope>NUCLEOTIDE SEQUENCE</scope>
</reference>
<feature type="non-terminal residue" evidence="2">
    <location>
        <position position="1"/>
    </location>
</feature>
<feature type="transmembrane region" description="Helical" evidence="1">
    <location>
        <begin position="35"/>
        <end position="55"/>
    </location>
</feature>
<keyword evidence="1" id="KW-1133">Transmembrane helix</keyword>
<dbReference type="EMBL" id="GEDG01029348">
    <property type="protein sequence ID" value="JAP12607.1"/>
    <property type="molecule type" value="Transcribed_RNA"/>
</dbReference>
<organism evidence="2">
    <name type="scientific">Solanum chacoense</name>
    <name type="common">Chaco potato</name>
    <dbReference type="NCBI Taxonomy" id="4108"/>
    <lineage>
        <taxon>Eukaryota</taxon>
        <taxon>Viridiplantae</taxon>
        <taxon>Streptophyta</taxon>
        <taxon>Embryophyta</taxon>
        <taxon>Tracheophyta</taxon>
        <taxon>Spermatophyta</taxon>
        <taxon>Magnoliopsida</taxon>
        <taxon>eudicotyledons</taxon>
        <taxon>Gunneridae</taxon>
        <taxon>Pentapetalae</taxon>
        <taxon>asterids</taxon>
        <taxon>lamiids</taxon>
        <taxon>Solanales</taxon>
        <taxon>Solanaceae</taxon>
        <taxon>Solanoideae</taxon>
        <taxon>Solaneae</taxon>
        <taxon>Solanum</taxon>
    </lineage>
</organism>
<keyword evidence="1" id="KW-0472">Membrane</keyword>
<proteinExistence type="predicted"/>
<evidence type="ECO:0000313" key="2">
    <source>
        <dbReference type="EMBL" id="JAP12607.1"/>
    </source>
</evidence>
<protein>
    <submittedName>
        <fullName evidence="2">Putative ovule protein</fullName>
    </submittedName>
</protein>
<dbReference type="AlphaFoldDB" id="A0A0V0GWV9"/>
<keyword evidence="1" id="KW-0812">Transmembrane</keyword>
<sequence length="65" mass="7891">DTSRAIIQSWNSYKVCRITFLHRRTSVLDLRISKIYVSFYLFIFICFCFEINSSLPQFYQKKIKN</sequence>